<dbReference type="EMBL" id="LK996017">
    <property type="protein sequence ID" value="CDX01626.1"/>
    <property type="molecule type" value="Genomic_DNA"/>
</dbReference>
<organism evidence="1">
    <name type="scientific">Desulfitobacterium hafniense</name>
    <name type="common">Desulfitobacterium frappieri</name>
    <dbReference type="NCBI Taxonomy" id="49338"/>
    <lineage>
        <taxon>Bacteria</taxon>
        <taxon>Bacillati</taxon>
        <taxon>Bacillota</taxon>
        <taxon>Clostridia</taxon>
        <taxon>Eubacteriales</taxon>
        <taxon>Desulfitobacteriaceae</taxon>
        <taxon>Desulfitobacterium</taxon>
    </lineage>
</organism>
<sequence>MKQYGESCVLENRLCTECGECDRCELNSEKTCDNCCKCIESTADFAGVEIEEIIINTEDIRTKHPVKTFRIKNEDN</sequence>
<protein>
    <submittedName>
        <fullName evidence="1">Uncharacterized protein</fullName>
    </submittedName>
</protein>
<proteinExistence type="predicted"/>
<dbReference type="RefSeq" id="WP_208925563.1">
    <property type="nucleotide sequence ID" value="NZ_JAYFNZ010000034.1"/>
</dbReference>
<gene>
    <name evidence="1" type="ORF">DPCES_1739</name>
</gene>
<dbReference type="AlphaFoldDB" id="A0A098B186"/>
<dbReference type="PATRIC" id="fig|49338.4.peg.1869"/>
<name>A0A098B186_DESHA</name>
<accession>A0A098B186</accession>
<reference evidence="1" key="1">
    <citation type="submission" date="2014-07" db="EMBL/GenBank/DDBJ databases">
        <authorList>
            <person name="Hornung V.Bastian."/>
        </authorList>
    </citation>
    <scope>NUCLEOTIDE SEQUENCE</scope>
    <source>
        <strain evidence="1">PCE-S</strain>
    </source>
</reference>
<evidence type="ECO:0000313" key="1">
    <source>
        <dbReference type="EMBL" id="CDX01626.1"/>
    </source>
</evidence>